<evidence type="ECO:0000313" key="2">
    <source>
        <dbReference type="Proteomes" id="UP000724874"/>
    </source>
</evidence>
<reference evidence="1" key="1">
    <citation type="submission" date="2020-11" db="EMBL/GenBank/DDBJ databases">
        <authorList>
            <consortium name="DOE Joint Genome Institute"/>
            <person name="Ahrendt S."/>
            <person name="Riley R."/>
            <person name="Andreopoulos W."/>
            <person name="LaButti K."/>
            <person name="Pangilinan J."/>
            <person name="Ruiz-duenas F.J."/>
            <person name="Barrasa J.M."/>
            <person name="Sanchez-Garcia M."/>
            <person name="Camarero S."/>
            <person name="Miyauchi S."/>
            <person name="Serrano A."/>
            <person name="Linde D."/>
            <person name="Babiker R."/>
            <person name="Drula E."/>
            <person name="Ayuso-Fernandez I."/>
            <person name="Pacheco R."/>
            <person name="Padilla G."/>
            <person name="Ferreira P."/>
            <person name="Barriuso J."/>
            <person name="Kellner H."/>
            <person name="Castanera R."/>
            <person name="Alfaro M."/>
            <person name="Ramirez L."/>
            <person name="Pisabarro A.G."/>
            <person name="Kuo A."/>
            <person name="Tritt A."/>
            <person name="Lipzen A."/>
            <person name="He G."/>
            <person name="Yan M."/>
            <person name="Ng V."/>
            <person name="Cullen D."/>
            <person name="Martin F."/>
            <person name="Rosso M.-N."/>
            <person name="Henrissat B."/>
            <person name="Hibbett D."/>
            <person name="Martinez A.T."/>
            <person name="Grigoriev I.V."/>
        </authorList>
    </citation>
    <scope>NUCLEOTIDE SEQUENCE</scope>
    <source>
        <strain evidence="1">AH 44721</strain>
    </source>
</reference>
<sequence length="419" mass="47304">MQATTLPQELIDLIIDLVVFAAEDRTDELNALRTCSLISPRLFSKIIFRADGLAQKRAHALLGVLDGSVNDDLVHYIRSFTLIIDMSTSSLGIFDLTRPNALYQRAGAAFTGLWRRLGLWDNHLLSVLDRLGHASLRHFTFEAQNGVLDWRGVNEDFYTMITTLRSHETLESLHFINITHLEKSLVTQNAPANNLQELGLWNTSLSPSLSQGAPLTTLAVSFPQQSVDIAPFCQMVESLSSSLETLEIRNYAIHTSSGFDPRSMYEPLSLTLRRLQSLRNLHIDILNSAWDCFYVTPLTIVFFFNHSEPRLGLESLTIALSIPAMFIQSRLHVLELYFEHLRHSMHILDGFLKQLLSLRAITLKLKYVPYPKRLPFLMGDQKDTIGNALTYGASDFFPDISSSGFVEVKTDHLIEVSQN</sequence>
<comment type="caution">
    <text evidence="1">The sequence shown here is derived from an EMBL/GenBank/DDBJ whole genome shotgun (WGS) entry which is preliminary data.</text>
</comment>
<organism evidence="1 2">
    <name type="scientific">Gymnopilus junonius</name>
    <name type="common">Spectacular rustgill mushroom</name>
    <name type="synonym">Gymnopilus spectabilis subsp. junonius</name>
    <dbReference type="NCBI Taxonomy" id="109634"/>
    <lineage>
        <taxon>Eukaryota</taxon>
        <taxon>Fungi</taxon>
        <taxon>Dikarya</taxon>
        <taxon>Basidiomycota</taxon>
        <taxon>Agaricomycotina</taxon>
        <taxon>Agaricomycetes</taxon>
        <taxon>Agaricomycetidae</taxon>
        <taxon>Agaricales</taxon>
        <taxon>Agaricineae</taxon>
        <taxon>Hymenogastraceae</taxon>
        <taxon>Gymnopilus</taxon>
    </lineage>
</organism>
<keyword evidence="2" id="KW-1185">Reference proteome</keyword>
<accession>A0A9P5NMD4</accession>
<dbReference type="AlphaFoldDB" id="A0A9P5NMD4"/>
<dbReference type="EMBL" id="JADNYJ010000067">
    <property type="protein sequence ID" value="KAF8893203.1"/>
    <property type="molecule type" value="Genomic_DNA"/>
</dbReference>
<name>A0A9P5NMD4_GYMJU</name>
<dbReference type="Proteomes" id="UP000724874">
    <property type="component" value="Unassembled WGS sequence"/>
</dbReference>
<proteinExistence type="predicted"/>
<protein>
    <submittedName>
        <fullName evidence="1">Uncharacterized protein</fullName>
    </submittedName>
</protein>
<gene>
    <name evidence="1" type="ORF">CPB84DRAFT_1783415</name>
</gene>
<evidence type="ECO:0000313" key="1">
    <source>
        <dbReference type="EMBL" id="KAF8893203.1"/>
    </source>
</evidence>
<dbReference type="OrthoDB" id="2745898at2759"/>